<dbReference type="PANTHER" id="PTHR44757">
    <property type="entry name" value="DIGUANYLATE CYCLASE DGCP"/>
    <property type="match status" value="1"/>
</dbReference>
<dbReference type="CDD" id="cd01949">
    <property type="entry name" value="GGDEF"/>
    <property type="match status" value="1"/>
</dbReference>
<dbReference type="SUPFAM" id="SSF55073">
    <property type="entry name" value="Nucleotide cyclase"/>
    <property type="match status" value="1"/>
</dbReference>
<dbReference type="Gene3D" id="3.30.70.270">
    <property type="match status" value="1"/>
</dbReference>
<dbReference type="InterPro" id="IPR029787">
    <property type="entry name" value="Nucleotide_cyclase"/>
</dbReference>
<dbReference type="FunFam" id="3.20.20.450:FF:000001">
    <property type="entry name" value="Cyclic di-GMP phosphodiesterase yahA"/>
    <property type="match status" value="1"/>
</dbReference>
<dbReference type="CDD" id="cd01948">
    <property type="entry name" value="EAL"/>
    <property type="match status" value="1"/>
</dbReference>
<dbReference type="PATRIC" id="fig|1398.25.peg.2876"/>
<dbReference type="SMART" id="SM00267">
    <property type="entry name" value="GGDEF"/>
    <property type="match status" value="1"/>
</dbReference>
<dbReference type="RefSeq" id="WP_061574881.1">
    <property type="nucleotide sequence ID" value="NZ_LQYI01000046.1"/>
</dbReference>
<evidence type="ECO:0000259" key="1">
    <source>
        <dbReference type="PROSITE" id="PS50883"/>
    </source>
</evidence>
<evidence type="ECO:0000313" key="3">
    <source>
        <dbReference type="EMBL" id="KYC69667.1"/>
    </source>
</evidence>
<dbReference type="InterPro" id="IPR035919">
    <property type="entry name" value="EAL_sf"/>
</dbReference>
<dbReference type="InterPro" id="IPR052155">
    <property type="entry name" value="Biofilm_reg_signaling"/>
</dbReference>
<protein>
    <recommendedName>
        <fullName evidence="5">Diguanylate cyclase</fullName>
    </recommendedName>
</protein>
<evidence type="ECO:0000259" key="2">
    <source>
        <dbReference type="PROSITE" id="PS50887"/>
    </source>
</evidence>
<dbReference type="Gene3D" id="3.20.20.450">
    <property type="entry name" value="EAL domain"/>
    <property type="match status" value="1"/>
</dbReference>
<name>A0A150KES8_HEYCO</name>
<gene>
    <name evidence="3" type="ORF">B4099_0296</name>
</gene>
<dbReference type="Pfam" id="PF00990">
    <property type="entry name" value="GGDEF"/>
    <property type="match status" value="1"/>
</dbReference>
<dbReference type="InterPro" id="IPR001633">
    <property type="entry name" value="EAL_dom"/>
</dbReference>
<dbReference type="Pfam" id="PF00563">
    <property type="entry name" value="EAL"/>
    <property type="match status" value="1"/>
</dbReference>
<dbReference type="PANTHER" id="PTHR44757:SF2">
    <property type="entry name" value="BIOFILM ARCHITECTURE MAINTENANCE PROTEIN MBAA"/>
    <property type="match status" value="1"/>
</dbReference>
<dbReference type="SMART" id="SM00052">
    <property type="entry name" value="EAL"/>
    <property type="match status" value="1"/>
</dbReference>
<feature type="domain" description="GGDEF" evidence="2">
    <location>
        <begin position="168"/>
        <end position="300"/>
    </location>
</feature>
<dbReference type="NCBIfam" id="TIGR00254">
    <property type="entry name" value="GGDEF"/>
    <property type="match status" value="1"/>
</dbReference>
<evidence type="ECO:0008006" key="5">
    <source>
        <dbReference type="Google" id="ProtNLM"/>
    </source>
</evidence>
<feature type="domain" description="EAL" evidence="1">
    <location>
        <begin position="309"/>
        <end position="560"/>
    </location>
</feature>
<reference evidence="3 4" key="1">
    <citation type="submission" date="2016-01" db="EMBL/GenBank/DDBJ databases">
        <title>Genome Sequences of Twelve Sporeforming Bacillus Species Isolated from Foods.</title>
        <authorList>
            <person name="Berendsen E.M."/>
            <person name="Wells-Bennik M.H."/>
            <person name="Krawcyk A.O."/>
            <person name="De Jong A."/>
            <person name="Holsappel S."/>
            <person name="Eijlander R.T."/>
            <person name="Kuipers O.P."/>
        </authorList>
    </citation>
    <scope>NUCLEOTIDE SEQUENCE [LARGE SCALE GENOMIC DNA]</scope>
    <source>
        <strain evidence="3 4">B4099</strain>
    </source>
</reference>
<dbReference type="InterPro" id="IPR000160">
    <property type="entry name" value="GGDEF_dom"/>
</dbReference>
<proteinExistence type="predicted"/>
<comment type="caution">
    <text evidence="3">The sequence shown here is derived from an EMBL/GenBank/DDBJ whole genome shotgun (WGS) entry which is preliminary data.</text>
</comment>
<organism evidence="3 4">
    <name type="scientific">Heyndrickxia coagulans</name>
    <name type="common">Weizmannia coagulans</name>
    <dbReference type="NCBI Taxonomy" id="1398"/>
    <lineage>
        <taxon>Bacteria</taxon>
        <taxon>Bacillati</taxon>
        <taxon>Bacillota</taxon>
        <taxon>Bacilli</taxon>
        <taxon>Bacillales</taxon>
        <taxon>Bacillaceae</taxon>
        <taxon>Heyndrickxia</taxon>
    </lineage>
</organism>
<accession>A0A150KES8</accession>
<dbReference type="InterPro" id="IPR043128">
    <property type="entry name" value="Rev_trsase/Diguanyl_cyclase"/>
</dbReference>
<sequence length="560" mass="63575">MDNSKAEGQTKKLQELPIDIFFSRDFLSKLSETVSVLKVENGPTFKFVYVNKEEEQTEKAGKFLHDVLEEREAARFEYFCQTALEDNKAVDFIHHSGARRILHTSLAGMDGGEWMIAITRDVTELLDGGRMLPDAHTYQFDPLTGLWNRHALLDRLNRKTAEAKRGAPHPAVLYIDLDRLKYFNDILGQHVGDEILKRTAIRLKQLPFPDNEVYRQGGDEFIVLTTGRSREDVKQMAEQILALFYDPFKIEGEDYFLSPSVGISLFPEDGEDGETLIKHADTALFKVKEGGKGHFLFYSKKMDADFHNYILMEAHLRRAVEKNELAVHYQPQVQLDTGKIKSFEALLRWRNPKFGNVPPLKFIPLAEETGLITSIGAWVIDHVCAQIAQWRQKGWTGFRIAVNISPKQFLDPGLAGFIGRTLEKYKLPASVLEIEITEGAMQDENHILKVLSSLKDMGLTISVDDFGTGYSSLNYLKKLPVDILKIDQSFVRELENSQKDAAITRTIIHLAHQLGLEVVAEGVEEQGQVKFLQSARCQKAQGYFFSRPVPAEEVEKQLFV</sequence>
<dbReference type="EMBL" id="LQYI01000046">
    <property type="protein sequence ID" value="KYC69667.1"/>
    <property type="molecule type" value="Genomic_DNA"/>
</dbReference>
<dbReference type="PROSITE" id="PS50887">
    <property type="entry name" value="GGDEF"/>
    <property type="match status" value="1"/>
</dbReference>
<dbReference type="PROSITE" id="PS50883">
    <property type="entry name" value="EAL"/>
    <property type="match status" value="1"/>
</dbReference>
<dbReference type="Proteomes" id="UP000075304">
    <property type="component" value="Unassembled WGS sequence"/>
</dbReference>
<dbReference type="SUPFAM" id="SSF141868">
    <property type="entry name" value="EAL domain-like"/>
    <property type="match status" value="1"/>
</dbReference>
<dbReference type="AlphaFoldDB" id="A0A150KES8"/>
<evidence type="ECO:0000313" key="4">
    <source>
        <dbReference type="Proteomes" id="UP000075304"/>
    </source>
</evidence>